<protein>
    <submittedName>
        <fullName evidence="8">Sodium-and chloride-dependent transporter XTRP3B</fullName>
    </submittedName>
</protein>
<evidence type="ECO:0000256" key="3">
    <source>
        <dbReference type="ARBA" id="ARBA00022692"/>
    </source>
</evidence>
<evidence type="ECO:0000256" key="1">
    <source>
        <dbReference type="ARBA" id="ARBA00004141"/>
    </source>
</evidence>
<feature type="transmembrane region" description="Helical" evidence="7">
    <location>
        <begin position="60"/>
        <end position="82"/>
    </location>
</feature>
<name>G3HWT1_CRIGR</name>
<dbReference type="GO" id="GO:0005298">
    <property type="term" value="F:proline:sodium symporter activity"/>
    <property type="evidence" value="ECO:0007669"/>
    <property type="project" value="TreeGrafter"/>
</dbReference>
<keyword evidence="3 7" id="KW-0812">Transmembrane</keyword>
<keyword evidence="2" id="KW-0813">Transport</keyword>
<proteinExistence type="predicted"/>
<dbReference type="STRING" id="10029.G3HWT1"/>
<sequence length="85" mass="9191">MGSMVGTGTAILTPLTDSKVISSYLPKEAISGLVCLISCAIGMVFTMETGNYWFDIFNDYAATLSLLLIVLVEIIAVCYVYGLKR</sequence>
<dbReference type="InterPro" id="IPR037272">
    <property type="entry name" value="SNS_sf"/>
</dbReference>
<dbReference type="PaxDb" id="10029-XP_007614549.1"/>
<dbReference type="eggNOG" id="KOG3659">
    <property type="taxonomic scope" value="Eukaryota"/>
</dbReference>
<evidence type="ECO:0000256" key="2">
    <source>
        <dbReference type="ARBA" id="ARBA00022448"/>
    </source>
</evidence>
<dbReference type="SUPFAM" id="SSF161070">
    <property type="entry name" value="SNF-like"/>
    <property type="match status" value="1"/>
</dbReference>
<evidence type="ECO:0000256" key="4">
    <source>
        <dbReference type="ARBA" id="ARBA00022989"/>
    </source>
</evidence>
<dbReference type="Proteomes" id="UP000001075">
    <property type="component" value="Unassembled WGS sequence"/>
</dbReference>
<evidence type="ECO:0000256" key="7">
    <source>
        <dbReference type="SAM" id="Phobius"/>
    </source>
</evidence>
<feature type="transmembrane region" description="Helical" evidence="7">
    <location>
        <begin position="29"/>
        <end position="54"/>
    </location>
</feature>
<dbReference type="GO" id="GO:0015193">
    <property type="term" value="F:L-proline transmembrane transporter activity"/>
    <property type="evidence" value="ECO:0007669"/>
    <property type="project" value="TreeGrafter"/>
</dbReference>
<dbReference type="GO" id="GO:0046872">
    <property type="term" value="F:metal ion binding"/>
    <property type="evidence" value="ECO:0007669"/>
    <property type="project" value="UniProtKB-KW"/>
</dbReference>
<keyword evidence="4 7" id="KW-1133">Transmembrane helix</keyword>
<comment type="subcellular location">
    <subcellularLocation>
        <location evidence="1">Membrane</location>
        <topology evidence="1">Multi-pass membrane protein</topology>
    </subcellularLocation>
</comment>
<dbReference type="GO" id="GO:1904271">
    <property type="term" value="P:L-proline import across plasma membrane"/>
    <property type="evidence" value="ECO:0007669"/>
    <property type="project" value="TreeGrafter"/>
</dbReference>
<gene>
    <name evidence="8" type="ORF">I79_015444</name>
</gene>
<keyword evidence="5 7" id="KW-0472">Membrane</keyword>
<dbReference type="Pfam" id="PF00209">
    <property type="entry name" value="SNF"/>
    <property type="match status" value="1"/>
</dbReference>
<dbReference type="GO" id="GO:0015816">
    <property type="term" value="P:glycine transport"/>
    <property type="evidence" value="ECO:0007669"/>
    <property type="project" value="TreeGrafter"/>
</dbReference>
<reference evidence="9" key="1">
    <citation type="journal article" date="2011" name="Nat. Biotechnol.">
        <title>The genomic sequence of the Chinese hamster ovary (CHO)-K1 cell line.</title>
        <authorList>
            <person name="Xu X."/>
            <person name="Nagarajan H."/>
            <person name="Lewis N.E."/>
            <person name="Pan S."/>
            <person name="Cai Z."/>
            <person name="Liu X."/>
            <person name="Chen W."/>
            <person name="Xie M."/>
            <person name="Wang W."/>
            <person name="Hammond S."/>
            <person name="Andersen M.R."/>
            <person name="Neff N."/>
            <person name="Passarelli B."/>
            <person name="Koh W."/>
            <person name="Fan H.C."/>
            <person name="Wang J."/>
            <person name="Gui Y."/>
            <person name="Lee K.H."/>
            <person name="Betenbaugh M.J."/>
            <person name="Quake S.R."/>
            <person name="Famili I."/>
            <person name="Palsson B.O."/>
            <person name="Wang J."/>
        </authorList>
    </citation>
    <scope>NUCLEOTIDE SEQUENCE [LARGE SCALE GENOMIC DNA]</scope>
    <source>
        <strain evidence="9">CHO K1 cell line</strain>
    </source>
</reference>
<organism evidence="8 9">
    <name type="scientific">Cricetulus griseus</name>
    <name type="common">Chinese hamster</name>
    <name type="synonym">Cricetulus barabensis griseus</name>
    <dbReference type="NCBI Taxonomy" id="10029"/>
    <lineage>
        <taxon>Eukaryota</taxon>
        <taxon>Metazoa</taxon>
        <taxon>Chordata</taxon>
        <taxon>Craniata</taxon>
        <taxon>Vertebrata</taxon>
        <taxon>Euteleostomi</taxon>
        <taxon>Mammalia</taxon>
        <taxon>Eutheria</taxon>
        <taxon>Euarchontoglires</taxon>
        <taxon>Glires</taxon>
        <taxon>Rodentia</taxon>
        <taxon>Myomorpha</taxon>
        <taxon>Muroidea</taxon>
        <taxon>Cricetidae</taxon>
        <taxon>Cricetinae</taxon>
        <taxon>Cricetulus</taxon>
    </lineage>
</organism>
<accession>G3HWT1</accession>
<dbReference type="InterPro" id="IPR000175">
    <property type="entry name" value="Na/ntran_symport"/>
</dbReference>
<feature type="binding site" evidence="6">
    <location>
        <position position="3"/>
    </location>
    <ligand>
        <name>Na(+)</name>
        <dbReference type="ChEBI" id="CHEBI:29101"/>
        <label>1</label>
    </ligand>
</feature>
<dbReference type="EMBL" id="JH000838">
    <property type="protein sequence ID" value="EGW08362.1"/>
    <property type="molecule type" value="Genomic_DNA"/>
</dbReference>
<keyword evidence="6" id="KW-0915">Sodium</keyword>
<keyword evidence="6" id="KW-0479">Metal-binding</keyword>
<evidence type="ECO:0000256" key="5">
    <source>
        <dbReference type="ARBA" id="ARBA00023136"/>
    </source>
</evidence>
<evidence type="ECO:0000256" key="6">
    <source>
        <dbReference type="PIRSR" id="PIRSR600175-1"/>
    </source>
</evidence>
<dbReference type="GO" id="GO:0016324">
    <property type="term" value="C:apical plasma membrane"/>
    <property type="evidence" value="ECO:0007669"/>
    <property type="project" value="TreeGrafter"/>
</dbReference>
<dbReference type="AlphaFoldDB" id="G3HWT1"/>
<dbReference type="PANTHER" id="PTHR11616">
    <property type="entry name" value="SODIUM/CHLORIDE DEPENDENT TRANSPORTER"/>
    <property type="match status" value="1"/>
</dbReference>
<dbReference type="PROSITE" id="PS50267">
    <property type="entry name" value="NA_NEUROTRAN_SYMP_3"/>
    <property type="match status" value="1"/>
</dbReference>
<evidence type="ECO:0000313" key="8">
    <source>
        <dbReference type="EMBL" id="EGW08362.1"/>
    </source>
</evidence>
<evidence type="ECO:0000313" key="9">
    <source>
        <dbReference type="Proteomes" id="UP000001075"/>
    </source>
</evidence>
<dbReference type="InParanoid" id="G3HWT1"/>
<dbReference type="PANTHER" id="PTHR11616:SF44">
    <property type="entry name" value="SODIUM- AND CHLORIDE-DEPENDENT TRANSPORTER XTRP3"/>
    <property type="match status" value="1"/>
</dbReference>